<feature type="domain" description="SAF" evidence="2">
    <location>
        <begin position="48"/>
        <end position="110"/>
    </location>
</feature>
<dbReference type="CDD" id="cd11614">
    <property type="entry name" value="SAF_CpaB_FlgA_like"/>
    <property type="match status" value="1"/>
</dbReference>
<feature type="signal peptide" evidence="1">
    <location>
        <begin position="1"/>
        <end position="23"/>
    </location>
</feature>
<evidence type="ECO:0000313" key="3">
    <source>
        <dbReference type="EMBL" id="MCI2242761.1"/>
    </source>
</evidence>
<feature type="chain" id="PRO_5047135212" evidence="1">
    <location>
        <begin position="24"/>
        <end position="221"/>
    </location>
</feature>
<reference evidence="3" key="1">
    <citation type="submission" date="2021-11" db="EMBL/GenBank/DDBJ databases">
        <title>A Novel Adlercreutzia Species, isolated from a Allomyrina dichotoma larva feces.</title>
        <authorList>
            <person name="Suh M.K."/>
        </authorList>
    </citation>
    <scope>NUCLEOTIDE SEQUENCE</scope>
    <source>
        <strain evidence="3">JBNU-10</strain>
    </source>
</reference>
<dbReference type="Pfam" id="PF16976">
    <property type="entry name" value="RcpC"/>
    <property type="match status" value="1"/>
</dbReference>
<gene>
    <name evidence="3" type="primary">cpaB</name>
    <name evidence="3" type="ORF">LPT13_10430</name>
</gene>
<dbReference type="SMART" id="SM00858">
    <property type="entry name" value="SAF"/>
    <property type="match status" value="1"/>
</dbReference>
<dbReference type="Pfam" id="PF08666">
    <property type="entry name" value="SAF"/>
    <property type="match status" value="1"/>
</dbReference>
<accession>A0ABS9WK61</accession>
<dbReference type="InterPro" id="IPR031571">
    <property type="entry name" value="RcpC_dom"/>
</dbReference>
<comment type="caution">
    <text evidence="3">The sequence shown here is derived from an EMBL/GenBank/DDBJ whole genome shotgun (WGS) entry which is preliminary data.</text>
</comment>
<organism evidence="3 4">
    <name type="scientific">Adlercreutzia faecimuris</name>
    <dbReference type="NCBI Taxonomy" id="2897341"/>
    <lineage>
        <taxon>Bacteria</taxon>
        <taxon>Bacillati</taxon>
        <taxon>Actinomycetota</taxon>
        <taxon>Coriobacteriia</taxon>
        <taxon>Eggerthellales</taxon>
        <taxon>Eggerthellaceae</taxon>
        <taxon>Adlercreutzia</taxon>
    </lineage>
</organism>
<name>A0ABS9WK61_9ACTN</name>
<proteinExistence type="predicted"/>
<dbReference type="InterPro" id="IPR013974">
    <property type="entry name" value="SAF"/>
</dbReference>
<keyword evidence="4" id="KW-1185">Reference proteome</keyword>
<dbReference type="RefSeq" id="WP_242166281.1">
    <property type="nucleotide sequence ID" value="NZ_JAJMLW010000004.1"/>
</dbReference>
<dbReference type="EMBL" id="JAJMLW010000004">
    <property type="protein sequence ID" value="MCI2242761.1"/>
    <property type="molecule type" value="Genomic_DNA"/>
</dbReference>
<dbReference type="NCBIfam" id="TIGR03177">
    <property type="entry name" value="pilus_cpaB"/>
    <property type="match status" value="1"/>
</dbReference>
<dbReference type="Gene3D" id="3.90.1210.10">
    <property type="entry name" value="Antifreeze-like/N-acetylneuraminic acid synthase C-terminal domain"/>
    <property type="match status" value="1"/>
</dbReference>
<evidence type="ECO:0000313" key="4">
    <source>
        <dbReference type="Proteomes" id="UP001430755"/>
    </source>
</evidence>
<dbReference type="Proteomes" id="UP001430755">
    <property type="component" value="Unassembled WGS sequence"/>
</dbReference>
<sequence>MKRSRSLAVGVLCALGCAVCVGAFLMQVSDQADAARAEALARYGGDQLEVCVARRDIAAGEIIDEGAVDTGLWVAGLLPEGAVTARGEIMGKQASAPILKGEAITTRRIGAPAAQSLDIPEGLAAVSVPAREVQAVGGALQPGMRADVYATGASATELLVPRALIVATSSDASGPLAPGAVAWVTLAVSPSAVQELVAAAQNLELYFVLPTGGGESGRTEA</sequence>
<evidence type="ECO:0000256" key="1">
    <source>
        <dbReference type="SAM" id="SignalP"/>
    </source>
</evidence>
<keyword evidence="1" id="KW-0732">Signal</keyword>
<evidence type="ECO:0000259" key="2">
    <source>
        <dbReference type="SMART" id="SM00858"/>
    </source>
</evidence>
<protein>
    <submittedName>
        <fullName evidence="3">Flp pilus assembly protein CpaB</fullName>
    </submittedName>
</protein>
<dbReference type="InterPro" id="IPR017592">
    <property type="entry name" value="Pilus_assmbl_Flp-typ_CpaB"/>
</dbReference>